<feature type="non-terminal residue" evidence="2">
    <location>
        <position position="33"/>
    </location>
</feature>
<dbReference type="AlphaFoldDB" id="A0A6J4HH92"/>
<name>A0A6J4HH92_9CHLR</name>
<sequence>APPRGRHQRRRRPAHLRQPPPRRRRPRPLRLPL</sequence>
<accession>A0A6J4HH92</accession>
<evidence type="ECO:0000256" key="1">
    <source>
        <dbReference type="SAM" id="MobiDB-lite"/>
    </source>
</evidence>
<feature type="non-terminal residue" evidence="2">
    <location>
        <position position="1"/>
    </location>
</feature>
<dbReference type="EMBL" id="CADCTC010000043">
    <property type="protein sequence ID" value="CAA9224595.1"/>
    <property type="molecule type" value="Genomic_DNA"/>
</dbReference>
<protein>
    <submittedName>
        <fullName evidence="2">Uncharacterized protein</fullName>
    </submittedName>
</protein>
<organism evidence="2">
    <name type="scientific">uncultured Chloroflexota bacterium</name>
    <dbReference type="NCBI Taxonomy" id="166587"/>
    <lineage>
        <taxon>Bacteria</taxon>
        <taxon>Bacillati</taxon>
        <taxon>Chloroflexota</taxon>
        <taxon>environmental samples</taxon>
    </lineage>
</organism>
<gene>
    <name evidence="2" type="ORF">AVDCRST_MAG77-660</name>
</gene>
<feature type="region of interest" description="Disordered" evidence="1">
    <location>
        <begin position="1"/>
        <end position="33"/>
    </location>
</feature>
<evidence type="ECO:0000313" key="2">
    <source>
        <dbReference type="EMBL" id="CAA9224595.1"/>
    </source>
</evidence>
<proteinExistence type="predicted"/>
<reference evidence="2" key="1">
    <citation type="submission" date="2020-02" db="EMBL/GenBank/DDBJ databases">
        <authorList>
            <person name="Meier V. D."/>
        </authorList>
    </citation>
    <scope>NUCLEOTIDE SEQUENCE</scope>
    <source>
        <strain evidence="2">AVDCRST_MAG77</strain>
    </source>
</reference>